<dbReference type="GO" id="GO:0032434">
    <property type="term" value="P:regulation of proteasomal ubiquitin-dependent protein catabolic process"/>
    <property type="evidence" value="ECO:0007669"/>
    <property type="project" value="TreeGrafter"/>
</dbReference>
<gene>
    <name evidence="2" type="ORF">BCR43DRAFT_86080</name>
</gene>
<dbReference type="GO" id="GO:0034976">
    <property type="term" value="P:response to endoplasmic reticulum stress"/>
    <property type="evidence" value="ECO:0007669"/>
    <property type="project" value="TreeGrafter"/>
</dbReference>
<dbReference type="InParanoid" id="A0A1X2H4D9"/>
<evidence type="ECO:0000313" key="2">
    <source>
        <dbReference type="EMBL" id="ORY92248.1"/>
    </source>
</evidence>
<dbReference type="GO" id="GO:0061666">
    <property type="term" value="F:UFM1 ligase activity"/>
    <property type="evidence" value="ECO:0007669"/>
    <property type="project" value="InterPro"/>
</dbReference>
<evidence type="ECO:0000259" key="1">
    <source>
        <dbReference type="Pfam" id="PF09743"/>
    </source>
</evidence>
<dbReference type="STRING" id="13706.A0A1X2H4D9"/>
<dbReference type="PANTHER" id="PTHR31057">
    <property type="entry name" value="E3 UFM1-PROTEIN LIGASE 1"/>
    <property type="match status" value="1"/>
</dbReference>
<evidence type="ECO:0000313" key="3">
    <source>
        <dbReference type="Proteomes" id="UP000242180"/>
    </source>
</evidence>
<dbReference type="Proteomes" id="UP000242180">
    <property type="component" value="Unassembled WGS sequence"/>
</dbReference>
<dbReference type="InterPro" id="IPR018611">
    <property type="entry name" value="Ufl1"/>
</dbReference>
<sequence>MSIPPDVLDQFLVQMVEQGLRTGHLTNFIRQQKSTPSYMSQTALDRAIVSAMDKQGRLYASEFSGSLDIPLQTVIHAWSVLAPQYEWLVMDDVALTSDYVAKIVDRLQVQINDAGCLSMVTLAQQLGLPYALIQKILDPLAVANDEDDSKDLIIYPQLSNLILTRRYANDAKERLQGALDQATQPLSMFKLQRELLLEEESLFYVLLDAVIKRSSSAGVFRGRHDKAVYVPHVYRDAQMDLIKSLVAAGGYIEYETVERSYPYSNPKDLLARHFPDIIFLPTCAVTPACLDEQESIAENALKSKEAKRTIRFCCSRRDRRRRHGVFSPARKIQENSATTETPTKRKQTVLWRACPAGTSLTSVPNTKSGT</sequence>
<dbReference type="Pfam" id="PF09743">
    <property type="entry name" value="E3_UFM1_ligase"/>
    <property type="match status" value="1"/>
</dbReference>
<accession>A0A1X2H4D9</accession>
<name>A0A1X2H4D9_SYNRA</name>
<organism evidence="2 3">
    <name type="scientific">Syncephalastrum racemosum</name>
    <name type="common">Filamentous fungus</name>
    <dbReference type="NCBI Taxonomy" id="13706"/>
    <lineage>
        <taxon>Eukaryota</taxon>
        <taxon>Fungi</taxon>
        <taxon>Fungi incertae sedis</taxon>
        <taxon>Mucoromycota</taxon>
        <taxon>Mucoromycotina</taxon>
        <taxon>Mucoromycetes</taxon>
        <taxon>Mucorales</taxon>
        <taxon>Syncephalastraceae</taxon>
        <taxon>Syncephalastrum</taxon>
    </lineage>
</organism>
<dbReference type="PANTHER" id="PTHR31057:SF0">
    <property type="entry name" value="E3 UFM1-PROTEIN LIGASE 1"/>
    <property type="match status" value="1"/>
</dbReference>
<keyword evidence="3" id="KW-1185">Reference proteome</keyword>
<dbReference type="EMBL" id="MCGN01000010">
    <property type="protein sequence ID" value="ORY92248.1"/>
    <property type="molecule type" value="Genomic_DNA"/>
</dbReference>
<dbReference type="GO" id="GO:1990592">
    <property type="term" value="P:protein K69-linked ufmylation"/>
    <property type="evidence" value="ECO:0007669"/>
    <property type="project" value="TreeGrafter"/>
</dbReference>
<feature type="domain" description="E3 UFM1-protein ligase 1-like N-terminal" evidence="1">
    <location>
        <begin position="37"/>
        <end position="269"/>
    </location>
</feature>
<comment type="caution">
    <text evidence="2">The sequence shown here is derived from an EMBL/GenBank/DDBJ whole genome shotgun (WGS) entry which is preliminary data.</text>
</comment>
<dbReference type="GO" id="GO:0005789">
    <property type="term" value="C:endoplasmic reticulum membrane"/>
    <property type="evidence" value="ECO:0007669"/>
    <property type="project" value="TreeGrafter"/>
</dbReference>
<proteinExistence type="predicted"/>
<reference evidence="2 3" key="1">
    <citation type="submission" date="2016-07" db="EMBL/GenBank/DDBJ databases">
        <title>Pervasive Adenine N6-methylation of Active Genes in Fungi.</title>
        <authorList>
            <consortium name="DOE Joint Genome Institute"/>
            <person name="Mondo S.J."/>
            <person name="Dannebaum R.O."/>
            <person name="Kuo R.C."/>
            <person name="Labutti K."/>
            <person name="Haridas S."/>
            <person name="Kuo A."/>
            <person name="Salamov A."/>
            <person name="Ahrendt S.R."/>
            <person name="Lipzen A."/>
            <person name="Sullivan W."/>
            <person name="Andreopoulos W.B."/>
            <person name="Clum A."/>
            <person name="Lindquist E."/>
            <person name="Daum C."/>
            <person name="Ramamoorthy G.K."/>
            <person name="Gryganskyi A."/>
            <person name="Culley D."/>
            <person name="Magnuson J.K."/>
            <person name="James T.Y."/>
            <person name="O'Malley M.A."/>
            <person name="Stajich J.E."/>
            <person name="Spatafora J.W."/>
            <person name="Visel A."/>
            <person name="Grigoriev I.V."/>
        </authorList>
    </citation>
    <scope>NUCLEOTIDE SEQUENCE [LARGE SCALE GENOMIC DNA]</scope>
    <source>
        <strain evidence="2 3">NRRL 2496</strain>
    </source>
</reference>
<dbReference type="OrthoDB" id="10258297at2759"/>
<dbReference type="InterPro" id="IPR056579">
    <property type="entry name" value="Ufl1_N"/>
</dbReference>
<dbReference type="AlphaFoldDB" id="A0A1X2H4D9"/>
<protein>
    <recommendedName>
        <fullName evidence="1">E3 UFM1-protein ligase 1-like N-terminal domain-containing protein</fullName>
    </recommendedName>
</protein>